<organism evidence="1 2">
    <name type="scientific">Colocasia esculenta</name>
    <name type="common">Wild taro</name>
    <name type="synonym">Arum esculentum</name>
    <dbReference type="NCBI Taxonomy" id="4460"/>
    <lineage>
        <taxon>Eukaryota</taxon>
        <taxon>Viridiplantae</taxon>
        <taxon>Streptophyta</taxon>
        <taxon>Embryophyta</taxon>
        <taxon>Tracheophyta</taxon>
        <taxon>Spermatophyta</taxon>
        <taxon>Magnoliopsida</taxon>
        <taxon>Liliopsida</taxon>
        <taxon>Araceae</taxon>
        <taxon>Aroideae</taxon>
        <taxon>Colocasieae</taxon>
        <taxon>Colocasia</taxon>
    </lineage>
</organism>
<evidence type="ECO:0000313" key="1">
    <source>
        <dbReference type="EMBL" id="MQM20104.1"/>
    </source>
</evidence>
<dbReference type="AlphaFoldDB" id="A0A843XKC0"/>
<comment type="caution">
    <text evidence="1">The sequence shown here is derived from an EMBL/GenBank/DDBJ whole genome shotgun (WGS) entry which is preliminary data.</text>
</comment>
<sequence>MVSTLETSPIRLVLSVGYNRSTRDHLKSTLETSPRKVNLPVWDSVSTLDQVRSTHSGNLEQCLSKLLDCVLHVTELSMLRCHC</sequence>
<name>A0A843XKC0_COLES</name>
<proteinExistence type="predicted"/>
<dbReference type="Proteomes" id="UP000652761">
    <property type="component" value="Unassembled WGS sequence"/>
</dbReference>
<reference evidence="1" key="1">
    <citation type="submission" date="2017-07" db="EMBL/GenBank/DDBJ databases">
        <title>Taro Niue Genome Assembly and Annotation.</title>
        <authorList>
            <person name="Atibalentja N."/>
            <person name="Keating K."/>
            <person name="Fields C.J."/>
        </authorList>
    </citation>
    <scope>NUCLEOTIDE SEQUENCE</scope>
    <source>
        <strain evidence="1">Niue_2</strain>
        <tissue evidence="1">Leaf</tissue>
    </source>
</reference>
<dbReference type="EMBL" id="NMUH01009486">
    <property type="protein sequence ID" value="MQM20104.1"/>
    <property type="molecule type" value="Genomic_DNA"/>
</dbReference>
<accession>A0A843XKC0</accession>
<gene>
    <name evidence="1" type="ORF">Taro_053120</name>
</gene>
<evidence type="ECO:0000313" key="2">
    <source>
        <dbReference type="Proteomes" id="UP000652761"/>
    </source>
</evidence>
<keyword evidence="2" id="KW-1185">Reference proteome</keyword>
<protein>
    <submittedName>
        <fullName evidence="1">Uncharacterized protein</fullName>
    </submittedName>
</protein>